<dbReference type="InterPro" id="IPR022674">
    <property type="entry name" value="G6P_DH_NAD-bd"/>
</dbReference>
<evidence type="ECO:0000313" key="11">
    <source>
        <dbReference type="EMBL" id="KAG8470020.1"/>
    </source>
</evidence>
<dbReference type="Pfam" id="PF02781">
    <property type="entry name" value="G6PD_C"/>
    <property type="match status" value="1"/>
</dbReference>
<dbReference type="PANTHER" id="PTHR23429">
    <property type="entry name" value="GLUCOSE-6-PHOSPHATE 1-DEHYDROGENASE G6PD"/>
    <property type="match status" value="1"/>
</dbReference>
<reference evidence="11" key="1">
    <citation type="submission" date="2021-05" db="EMBL/GenBank/DDBJ databases">
        <title>The genome of the haptophyte Pavlova lutheri (Diacronema luteri, Pavlovales) - a model for lipid biosynthesis in eukaryotic algae.</title>
        <authorList>
            <person name="Hulatt C.J."/>
            <person name="Posewitz M.C."/>
        </authorList>
    </citation>
    <scope>NUCLEOTIDE SEQUENCE</scope>
    <source>
        <strain evidence="11">NIVA-4/92</strain>
    </source>
</reference>
<comment type="pathway">
    <text evidence="1 7">Carbohydrate degradation; pentose phosphate pathway; D-ribulose 5-phosphate from D-glucose 6-phosphate (oxidative stage): step 1/3.</text>
</comment>
<keyword evidence="12" id="KW-1185">Reference proteome</keyword>
<keyword evidence="6 7" id="KW-0119">Carbohydrate metabolism</keyword>
<evidence type="ECO:0000256" key="7">
    <source>
        <dbReference type="RuleBase" id="RU362120"/>
    </source>
</evidence>
<evidence type="ECO:0000256" key="5">
    <source>
        <dbReference type="ARBA" id="ARBA00023002"/>
    </source>
</evidence>
<dbReference type="Pfam" id="PF00479">
    <property type="entry name" value="G6PD_N"/>
    <property type="match status" value="1"/>
</dbReference>
<dbReference type="GO" id="GO:0009051">
    <property type="term" value="P:pentose-phosphate shunt, oxidative branch"/>
    <property type="evidence" value="ECO:0007669"/>
    <property type="project" value="TreeGrafter"/>
</dbReference>
<dbReference type="SUPFAM" id="SSF51735">
    <property type="entry name" value="NAD(P)-binding Rossmann-fold domains"/>
    <property type="match status" value="1"/>
</dbReference>
<feature type="domain" description="Glucose-6-phosphate dehydrogenase NAD-binding" evidence="9">
    <location>
        <begin position="61"/>
        <end position="257"/>
    </location>
</feature>
<dbReference type="Gene3D" id="3.40.50.720">
    <property type="entry name" value="NAD(P)-binding Rossmann-like Domain"/>
    <property type="match status" value="1"/>
</dbReference>
<dbReference type="InterPro" id="IPR001282">
    <property type="entry name" value="G6P_DH"/>
</dbReference>
<feature type="compositionally biased region" description="Polar residues" evidence="8">
    <location>
        <begin position="641"/>
        <end position="662"/>
    </location>
</feature>
<keyword evidence="4 7" id="KW-0521">NADP</keyword>
<comment type="catalytic activity">
    <reaction evidence="7">
        <text>D-glucose 6-phosphate + NADP(+) = 6-phospho-D-glucono-1,5-lactone + NADPH + H(+)</text>
        <dbReference type="Rhea" id="RHEA:15841"/>
        <dbReference type="ChEBI" id="CHEBI:15378"/>
        <dbReference type="ChEBI" id="CHEBI:57783"/>
        <dbReference type="ChEBI" id="CHEBI:57955"/>
        <dbReference type="ChEBI" id="CHEBI:58349"/>
        <dbReference type="ChEBI" id="CHEBI:61548"/>
        <dbReference type="EC" id="1.1.1.49"/>
    </reaction>
</comment>
<gene>
    <name evidence="11" type="ORF">KFE25_006475</name>
</gene>
<proteinExistence type="inferred from homology"/>
<comment type="function">
    <text evidence="7">Catalyzes the rate-limiting step of the oxidative pentose-phosphate pathway, which represents a route for the dissimilation of carbohydrates besides glycolysis.</text>
</comment>
<dbReference type="NCBIfam" id="TIGR00871">
    <property type="entry name" value="zwf"/>
    <property type="match status" value="1"/>
</dbReference>
<dbReference type="PROSITE" id="PS00069">
    <property type="entry name" value="G6P_DEHYDROGENASE"/>
    <property type="match status" value="1"/>
</dbReference>
<evidence type="ECO:0000256" key="4">
    <source>
        <dbReference type="ARBA" id="ARBA00022857"/>
    </source>
</evidence>
<comment type="similarity">
    <text evidence="2 7">Belongs to the glucose-6-phosphate dehydrogenase family.</text>
</comment>
<dbReference type="InterPro" id="IPR022675">
    <property type="entry name" value="G6P_DH_C"/>
</dbReference>
<evidence type="ECO:0000256" key="3">
    <source>
        <dbReference type="ARBA" id="ARBA00022526"/>
    </source>
</evidence>
<name>A0A8J5Y256_DIALT</name>
<dbReference type="EC" id="1.1.1.49" evidence="7"/>
<evidence type="ECO:0000256" key="2">
    <source>
        <dbReference type="ARBA" id="ARBA00009975"/>
    </source>
</evidence>
<feature type="region of interest" description="Disordered" evidence="8">
    <location>
        <begin position="578"/>
        <end position="662"/>
    </location>
</feature>
<dbReference type="PRINTS" id="PR00079">
    <property type="entry name" value="G6PDHDRGNASE"/>
</dbReference>
<evidence type="ECO:0000313" key="12">
    <source>
        <dbReference type="Proteomes" id="UP000751190"/>
    </source>
</evidence>
<evidence type="ECO:0000256" key="6">
    <source>
        <dbReference type="ARBA" id="ARBA00023277"/>
    </source>
</evidence>
<organism evidence="11 12">
    <name type="scientific">Diacronema lutheri</name>
    <name type="common">Unicellular marine alga</name>
    <name type="synonym">Monochrysis lutheri</name>
    <dbReference type="NCBI Taxonomy" id="2081491"/>
    <lineage>
        <taxon>Eukaryota</taxon>
        <taxon>Haptista</taxon>
        <taxon>Haptophyta</taxon>
        <taxon>Pavlovophyceae</taxon>
        <taxon>Pavlovales</taxon>
        <taxon>Pavlovaceae</taxon>
        <taxon>Diacronema</taxon>
    </lineage>
</organism>
<dbReference type="OMA" id="ERAGYYE"/>
<dbReference type="Proteomes" id="UP000751190">
    <property type="component" value="Unassembled WGS sequence"/>
</dbReference>
<keyword evidence="5 7" id="KW-0560">Oxidoreductase</keyword>
<feature type="region of interest" description="Disordered" evidence="8">
    <location>
        <begin position="1"/>
        <end position="28"/>
    </location>
</feature>
<dbReference type="InterPro" id="IPR019796">
    <property type="entry name" value="G6P_DH_AS"/>
</dbReference>
<dbReference type="GO" id="GO:0006006">
    <property type="term" value="P:glucose metabolic process"/>
    <property type="evidence" value="ECO:0007669"/>
    <property type="project" value="UniProtKB-KW"/>
</dbReference>
<dbReference type="UniPathway" id="UPA00115">
    <property type="reaction ID" value="UER00408"/>
</dbReference>
<evidence type="ECO:0000256" key="1">
    <source>
        <dbReference type="ARBA" id="ARBA00004937"/>
    </source>
</evidence>
<dbReference type="GO" id="GO:0050661">
    <property type="term" value="F:NADP binding"/>
    <property type="evidence" value="ECO:0007669"/>
    <property type="project" value="InterPro"/>
</dbReference>
<evidence type="ECO:0000259" key="9">
    <source>
        <dbReference type="Pfam" id="PF00479"/>
    </source>
</evidence>
<dbReference type="PANTHER" id="PTHR23429:SF0">
    <property type="entry name" value="GLUCOSE-6-PHOSPHATE 1-DEHYDROGENASE"/>
    <property type="match status" value="1"/>
</dbReference>
<dbReference type="AlphaFoldDB" id="A0A8J5Y256"/>
<sequence>MSAVRKASEATAKKVATDTDSDEETGLRVPPKVMPLLVPIPEQLTKLPSFGAVHDELTTVIVFGADGNLARRKTFPALFNLMYKDHLADDAVIIGYARAPLSTTAFREMVYRSIYAPTVANQPRTHFLNQVTYEHGEFNEPASFAALREALEAREAQQLADWRVRAGIDADAPAVQQPSRVRLYYMAVPSFLYYGICLNLKDSGIATHKKVDRFVLEKPFGRDSTTCNELLAQLALVLSEDVSYRIDHYLGKELIMNLLVLRFANICFEAIWNHHHIASVQVIFKEKVGLDGRGGYFDQYGVIRDVMQNHLTQILALVTMEQPLSLSAGHILQEKIKVLSSVRPLARKDLVIGQYAGYLDEESISNKQSRTETFAVAVLHINNPRWAGVPFVLKAGKALNENRAEVRIRFKNVPGAIPELSACPENELIIRVQPNEGIYWKISNKVPGLHFEVAPMRMDLTYQSKYDQGELPEAYERLILHVLNADKSHFVHADELKLSWHIFSAVLHELEAAEDDRPVPYMRGTRGPALADELAQRYGMRKFGSQRFESNTAPVANVPAVDRWATRKGVGVAAAAANGVAGTHRRSGERRSSEGADGAQRNDAPPRNEWPGALPLSSTNLVPPVAATSWAGGSPVAMPRNVSSSSCDEPPGFSTQSESTRR</sequence>
<evidence type="ECO:0000256" key="8">
    <source>
        <dbReference type="SAM" id="MobiDB-lite"/>
    </source>
</evidence>
<dbReference type="SUPFAM" id="SSF55347">
    <property type="entry name" value="Glyceraldehyde-3-phosphate dehydrogenase-like, C-terminal domain"/>
    <property type="match status" value="1"/>
</dbReference>
<accession>A0A8J5Y256</accession>
<protein>
    <recommendedName>
        <fullName evidence="7">Glucose-6-phosphate 1-dehydrogenase</fullName>
        <ecNumber evidence="7">1.1.1.49</ecNumber>
    </recommendedName>
</protein>
<feature type="domain" description="Glucose-6-phosphate dehydrogenase C-terminal" evidence="10">
    <location>
        <begin position="259"/>
        <end position="539"/>
    </location>
</feature>
<dbReference type="HAMAP" id="MF_00966">
    <property type="entry name" value="G6PD"/>
    <property type="match status" value="1"/>
</dbReference>
<dbReference type="EMBL" id="JAGTXO010000002">
    <property type="protein sequence ID" value="KAG8470020.1"/>
    <property type="molecule type" value="Genomic_DNA"/>
</dbReference>
<comment type="caution">
    <text evidence="11">The sequence shown here is derived from an EMBL/GenBank/DDBJ whole genome shotgun (WGS) entry which is preliminary data.</text>
</comment>
<dbReference type="GO" id="GO:0004345">
    <property type="term" value="F:glucose-6-phosphate dehydrogenase activity"/>
    <property type="evidence" value="ECO:0007669"/>
    <property type="project" value="UniProtKB-EC"/>
</dbReference>
<dbReference type="Gene3D" id="3.30.360.10">
    <property type="entry name" value="Dihydrodipicolinate Reductase, domain 2"/>
    <property type="match status" value="1"/>
</dbReference>
<feature type="compositionally biased region" description="Basic and acidic residues" evidence="8">
    <location>
        <begin position="1"/>
        <end position="17"/>
    </location>
</feature>
<keyword evidence="3 7" id="KW-0313">Glucose metabolism</keyword>
<dbReference type="InterPro" id="IPR036291">
    <property type="entry name" value="NAD(P)-bd_dom_sf"/>
</dbReference>
<dbReference type="OrthoDB" id="60984at2759"/>
<evidence type="ECO:0000259" key="10">
    <source>
        <dbReference type="Pfam" id="PF02781"/>
    </source>
</evidence>